<dbReference type="GO" id="GO:0016491">
    <property type="term" value="F:oxidoreductase activity"/>
    <property type="evidence" value="ECO:0007669"/>
    <property type="project" value="InterPro"/>
</dbReference>
<keyword evidence="4 14" id="KW-0808">Transferase</keyword>
<feature type="domain" description="PKS/mFAS DH" evidence="13">
    <location>
        <begin position="4722"/>
        <end position="5003"/>
    </location>
</feature>
<dbReference type="Proteomes" id="UP000269998">
    <property type="component" value="Chromosome"/>
</dbReference>
<feature type="domain" description="Ketosynthase family 3 (KS3)" evidence="12">
    <location>
        <begin position="1742"/>
        <end position="2169"/>
    </location>
</feature>
<organism evidence="14 15">
    <name type="scientific">Mycobacterium basiliense</name>
    <dbReference type="NCBI Taxonomy" id="2094119"/>
    <lineage>
        <taxon>Bacteria</taxon>
        <taxon>Bacillati</taxon>
        <taxon>Actinomycetota</taxon>
        <taxon>Actinomycetes</taxon>
        <taxon>Mycobacteriales</taxon>
        <taxon>Mycobacteriaceae</taxon>
        <taxon>Mycobacterium</taxon>
    </lineage>
</organism>
<feature type="domain" description="PKS/mFAS DH" evidence="13">
    <location>
        <begin position="923"/>
        <end position="1197"/>
    </location>
</feature>
<feature type="region of interest" description="N-terminal hotdog fold" evidence="9">
    <location>
        <begin position="4722"/>
        <end position="4845"/>
    </location>
</feature>
<dbReference type="InterPro" id="IPR014030">
    <property type="entry name" value="Ketoacyl_synth_N"/>
</dbReference>
<evidence type="ECO:0000259" key="13">
    <source>
        <dbReference type="PROSITE" id="PS52019"/>
    </source>
</evidence>
<name>A0A447GF81_9MYCO</name>
<dbReference type="SUPFAM" id="SSF53901">
    <property type="entry name" value="Thiolase-like"/>
    <property type="match status" value="3"/>
</dbReference>
<dbReference type="Gene3D" id="3.40.50.720">
    <property type="entry name" value="NAD(P)-binding Rossmann-like Domain"/>
    <property type="match status" value="3"/>
</dbReference>
<dbReference type="InterPro" id="IPR036291">
    <property type="entry name" value="NAD(P)-bd_dom_sf"/>
</dbReference>
<dbReference type="InterPro" id="IPR050091">
    <property type="entry name" value="PKS_NRPS_Biosynth_Enz"/>
</dbReference>
<dbReference type="FunFam" id="3.40.50.720:FF:000209">
    <property type="entry name" value="Polyketide synthase Pks12"/>
    <property type="match status" value="1"/>
</dbReference>
<dbReference type="Pfam" id="PF00698">
    <property type="entry name" value="Acyl_transf_1"/>
    <property type="match status" value="3"/>
</dbReference>
<dbReference type="PROSITE" id="PS50075">
    <property type="entry name" value="CARRIER"/>
    <property type="match status" value="3"/>
</dbReference>
<dbReference type="InterPro" id="IPR049900">
    <property type="entry name" value="PKS_mFAS_DH"/>
</dbReference>
<dbReference type="Pfam" id="PF13602">
    <property type="entry name" value="ADH_zinc_N_2"/>
    <property type="match status" value="1"/>
</dbReference>
<keyword evidence="3" id="KW-0597">Phosphoprotein</keyword>
<dbReference type="SMART" id="SM00825">
    <property type="entry name" value="PKS_KS"/>
    <property type="match status" value="3"/>
</dbReference>
<dbReference type="Gene3D" id="3.40.47.10">
    <property type="match status" value="3"/>
</dbReference>
<evidence type="ECO:0000256" key="5">
    <source>
        <dbReference type="ARBA" id="ARBA00022832"/>
    </source>
</evidence>
<dbReference type="SUPFAM" id="SSF51735">
    <property type="entry name" value="NAD(P)-binding Rossmann-fold domains"/>
    <property type="match status" value="7"/>
</dbReference>
<dbReference type="Pfam" id="PF00109">
    <property type="entry name" value="ketoacyl-synt"/>
    <property type="match status" value="3"/>
</dbReference>
<dbReference type="GO" id="GO:0004312">
    <property type="term" value="F:fatty acid synthase activity"/>
    <property type="evidence" value="ECO:0007669"/>
    <property type="project" value="TreeGrafter"/>
</dbReference>
<dbReference type="InterPro" id="IPR049551">
    <property type="entry name" value="PKS_DH_C"/>
</dbReference>
<dbReference type="InterPro" id="IPR018201">
    <property type="entry name" value="Ketoacyl_synth_AS"/>
</dbReference>
<feature type="region of interest" description="N-terminal hotdog fold" evidence="9">
    <location>
        <begin position="2647"/>
        <end position="2770"/>
    </location>
</feature>
<feature type="region of interest" description="C-terminal hotdog fold" evidence="9">
    <location>
        <begin position="1061"/>
        <end position="1197"/>
    </location>
</feature>
<dbReference type="KEGG" id="mbai:MB901379_02745"/>
<dbReference type="Gene3D" id="3.40.366.10">
    <property type="entry name" value="Malonyl-Coenzyme A Acyl Carrier Protein, domain 2"/>
    <property type="match status" value="3"/>
</dbReference>
<dbReference type="InterPro" id="IPR006162">
    <property type="entry name" value="Ppantetheine_attach_site"/>
</dbReference>
<feature type="domain" description="Carrier" evidence="11">
    <location>
        <begin position="3728"/>
        <end position="3803"/>
    </location>
</feature>
<feature type="active site" description="Proton acceptor; for dehydratase activity" evidence="9">
    <location>
        <position position="4754"/>
    </location>
</feature>
<accession>A0A447GF81</accession>
<dbReference type="Pfam" id="PF08659">
    <property type="entry name" value="KR"/>
    <property type="match status" value="3"/>
</dbReference>
<dbReference type="PROSITE" id="PS52019">
    <property type="entry name" value="PKS_MFAS_DH"/>
    <property type="match status" value="3"/>
</dbReference>
<dbReference type="Gene3D" id="3.90.180.10">
    <property type="entry name" value="Medium-chain alcohol dehydrogenases, catalytic domain"/>
    <property type="match status" value="1"/>
</dbReference>
<dbReference type="SMART" id="SM00829">
    <property type="entry name" value="PKS_ER"/>
    <property type="match status" value="1"/>
</dbReference>
<dbReference type="OrthoDB" id="9778690at2"/>
<dbReference type="Pfam" id="PF02801">
    <property type="entry name" value="Ketoacyl-synt_C"/>
    <property type="match status" value="3"/>
</dbReference>
<feature type="region of interest" description="N-terminal hotdog fold" evidence="9">
    <location>
        <begin position="923"/>
        <end position="1047"/>
    </location>
</feature>
<evidence type="ECO:0000256" key="4">
    <source>
        <dbReference type="ARBA" id="ARBA00022679"/>
    </source>
</evidence>
<dbReference type="PROSITE" id="PS00012">
    <property type="entry name" value="PHOSPHOPANTETHEINE"/>
    <property type="match status" value="2"/>
</dbReference>
<sequence length="5640" mass="595539">MDAQLAKATEALHRAVKQVERLTQQNRALIARSSEPVAIVGMGCRFPGGADSPERLWNLVAGARDVVSEFPTDRGWDVEGLFDPDPDTEGKTYTRYGGFLHDAGDFDAGFFGITPGEALAMDPQQRLLLECSWEALENTGIDPMTLRGSSTGVFAGTIGQVYGSGATEASAYMLTGSLSSVASGRVAYVLGLEGPAVSVDTACSSSLVALHWAIQSLRSGECDLALAGGVTVMATPSVFVGFSRQRGLSVDGRCKPFAAGADGTGFSEGAGMVVLERLSDAHRLGHEVLAVVRGSAVNQDGASNGLTAPNGPSQQRVIRAALANAGLSPAEVDALEAHGTGTVLGDPIEAQAILATYGQDRDPQRPLWLGSIKSNMGHTQAAAGIAGVIKMIQAMRHTTLPASLHIDQPSPHVDWSSGHVQLLTEPRPWHTNNHPRRAGVSSFGISGTNAHIILEEPTTTTQTPPTTEQPTPNKSALLPWVLSAKSAAALTHQAQRLVNFLTTNPQPHPHDVGWTLTQRSTFDHRAVILGTDQHTLLTGLTALANNQPTTNLTVGQALPTTKTVMVFPGQGSQWLGMGTQLYDQLPVFTQAFDEITEALDTHLRLPLREVLWGTDTGLLDSTEFSQPALFAVETALFTVLQHWGLTADFVMGHSVGEFSAAYAAGVLSLNDAAMLVAARGRLMQTLPTGGAMIAINATTEEIEPLLPTGVAIAAINAPDSIVISGHQAAVHAIAEQMTTQGRRTRRLAVSHAFHSPLMEPILDEFERLATHTTINPPQIPVISNITAQPAGPQFASAQYWVEHIRQPVRFSQSIHYLQNHGVTHFLETGPASGLTTAIEQSSTPTQPVITTGLTKNHPELTSLLTTASQAFTSGVEINWRSLLTSGHQIPLPTYAFQRRRYWLQPNTTTTSDPTGLGLRAAQHPLLGAVIHHPETGEVILTGRLSHTTHPWLTDYAVAGVVLFPGTGYVELALRAGNEVACPMVWDLTMEAPLVLTPEGARQIEVVLNAAGEDEKRNFCIYSRAELDSDQTWTLHARGVVAPRNTSPSASEIAGHWPPIGAERVDSAGAYETLAERGYEYGPAFQGLTALWQRGQEVFAEVAAPRDVSKELGHFEIHPALLDAALQPKTLTDGADTTPLPFSWEGVSLWAAGASTLRVHIAPRGDGRVSLWAADPDGRPVFSVASLQTRPTSAEQLAEAGGSAVSDGLMEVVWSPLTPPDQLPPLSVASWGDVASDHEPLIADVVLLDCGPSSGDTDTVQRTHRLTHQVLGVLQTWLGQQRFGLGTLLIVTRGAVALPDETVSDPAGSAVWGLVRSSQSEDPGRVIIVDADQSDVDVTAVVAAQEPQVVVRGGVVHAARLARIQVDAQRDRSTSFPDVVLITGGTGGLGAELARHLVTKRGVQRLVLVSRRGPDAPGAAHLQAELSELGADVRTEACDVSDRAAVHELVASIPGLTGVIHTAAVFDNGLVPSLTADRIDTVLAAKADSAWYLHEATENLDLSVFIMYSSEAGVLGGAGQGNYAAANCFLDGLAAYRRSRGLAGQAIAWGIWAQSREFIGGVELARLDRTGLAPISTKLWLQWFDEIAASSQISVVAARLDLSALRREAADGQLQPMLRGLVAGMRSPGQGPALRKLRRRLQGLSEAEQKQILVDLARSEAGVVLGHDAAAINPDTTFQDLGFNSLSAVDLRNRLKTVTGLNLSPTLVFDYPTPFALATYLGEQLIGSSPVHLSMARARVGLGEPVAIVGMGCRFPGGVDSPAGLWEMVANGRDVISEFPADRGWDVDGLYDPDPDAVGKTYTRWGGFLHDAGDFDAAFFGITAREALVMDPQQRLLLECSWEALERAGIDPVSLRGSATGVFTGLAGSGYAQSYGSGAPEEVEIYGVTGQVLSVASGRVAYVLGLEGPAVSVDTACSSSLVTLHWAIQSLRSGECDLALASGVAVMASPAGFVGFARQRAISPDGRCKAFAGAADGTGFSEGVGVLVVERLSDALRLGHEVLAVVRGSAVNQDGASNGLTAPNGPSQQRVIRAALANAGLSPAEVDALEAHGTGTVLGDPIEAQAILATYGQDRDPQRPLWLGSIKSNMGHTQAAAGIAGVIKMIQAMRHTTLPASLHIDQPSPHVDWSSGHVQLLTEPRPWHTNNHPRRAGVSSFGISGTNAHVILEEPSLGESQTVITNFRDIGLSVVPWVVSAKSESALAGQARRLLDFVHADHGLAAVDVGRSLAGRSVFEHRAVVVGADRDVLLAGLAAVAGGQPSTGVVVGQARQVGKTVMVFPGQGSQWVGMGVELLESSPVFAEEMARCAEALDAWVEWSLLNVVRGVEGAPGLDRVDVMQPALWSLMVSLAALWRSVGVVPDAVIGHSQGEIAAACAAGALSLEDGAAVVACRSRLLAPLAGASGGMAVIHLPATEVMKRLDRWPVEISALNSPQATVVSGEMKNLRKIVIECESAGIRAFRIPSSVSGHSPVVEQSRDELLGELDAVQPMRSTDTEFYSTVTGGLLDTARLDSNYWYRNLRDTVQFEPAVSRLLANGYDVFVEASPHPVLLADIEECAAAGSGASSSGVTVIPTLGRDDGDLRRFWLSVGQAFLAGLAVDWRSVFAGPSAHPVELPTYAFERHRFWLSTAAAGSGDAAGLGQSKAHHALLGAVIHQAESGGVVLTGRLSQSAQPWLADHAVSGVVLFPGTGFVELVIRAGDEVGCAGIDELVLAAPLLLPAGGGVQVQVVVGAAGQLGRRAVSVYSRSEQPDAEWVLHAEATVVVEAIPAGADLSVWPPTDAVALDVTDAYPRLAERGYDYGPAFRGLTAVWRRDQEIFAEVAVPEDVDVEVDEFGIHPAVLDAVLHAAAVANNTDPDQTLLPFSWSGVTLHAGGASRVRARLTLLDGDQPGEAVSVELADAAGLPVLTVRAVATRPISAEQLNAALNATADIGSDRELLDVTWTPINIKDTITHTTEQPVVMSWNTFHTTTPTTDNHHIVIWEYPPTTTPPVESVYHATHTALNTVQQWLNSTQSHPTTTLVIVTHHAVGLPDEDTTDLAAAALWGLIRSAQNEHPGQIVLIDTDTTDHTNTDWANLINTTEPQLLIRNHTTYAPRLTPVSPLLALPAGESGWALTAGGSGTLQDLTIRPYPPAQAPLQAGQLRVAVSAVGVNFRDVLVALAVVSDPAAVLGGLGAEGAGVVVEVGPEVTDVAVGDRVLGLITGVGPLAVVDQRVVVTMPSEWSFAQAATVPSAFLTAWYGLADLAALQPGESVLIHAGTGGVGMAAVQLARHWGAQVFVTASRGKWDTLRAMGFDDDHIGDSRTLEFEQKFMETTGGRGVDVVLNALAGEFNDASLRLLASGGRFIEMGKTDIRDPQLIATEHPGVTYHVINLPDVHPARIRQMLVEVIELFEAGALQLLPMRSWDVRCAPEAYRFVSQARHVGKVVLTMPATWTDTLAQGTVLVTGGTGMVGAVLARHVVSAYGVGHVVLVSRSGDSAPGSTALVASLHQAGATRVEVLACDVADPDALTQLMTQLDQHWPPLTGVIHAAGTLDDAVITSLTPQRLNTVLAAKVDAAWNLHQATRNSALSLFVLCSSMAGILGNPGQANYAAANTFLDALATSRRATGLPALSLAWGLWEQTSTMSAHLGAHEVSRISRGGITAMTAHQAVELFDTALLTDHPVVMAARLDRSALANPVSNQQLPPLFTNLIHHPRRRLIHHDTTTASSALAQRLHGLATTERHQVLVELVCAQVAAVLGHPDPQNITPERAFQDQGFDSLTAVELRNRLKTTTGLTLSPTLTFDYPTPTAVAEYLGKQLGATEPIATPVAPARVRIDDEPIAIVGMGCRFPGGVHSPAGLWDMLANGRDVISQFPTDRGWDVDGLFDPDPDAEGKTYTRLGGFLTDVAGFDAGFFGITAGEAIAMDPQQRLLLECSWEALENAGIDPMTLRGSSTGVFTGLAGSAYAHGFRSGITDEVEVYGLTGSLPSVASGRVAYVLGLEGPAVSVDTACSSSLVALHWAIQSLRSGECDLALAGGVTVMATPSVFVGFSRQRGLSVDGRCKAFASGADGTGFSEGVGVVVVERLSDARRLGHEVLAVVRGSAVNQDGASNGLTAPNGPSQQRVIRAALTNAGLSAAEVDVVEAHGTGTVLGDPIEAQAILATYGQDRDPQCPLWLGSVKSNMGHTQAAAGVAGVIKMVLAMRHGVLPASLHIDQPSPHVDWSSGHVQLLTEPRPWQVDARPRRAAVSSFGISGTNAHVILEEPAKSESAEAAEDSVPDGSSVLAWVLSAKSAAALTSQAQRLLDFLTSNPQLHPRDVGWSLTQRSVFDHRAVILGADQHTLLTGLTGLANDQPVTNLAVGQALPTTKTVMVFPGQGSQWLGMGVQLLDSSPVFADAMARCERALTPWVDWSLLEVIRGGDALHQLDRVDVIQPVLWALMVSLAQLWASVGVTPDAVMGHSQGEIAAAYVAGALSLEDAAAVVATRSRLLVALAGSGAMASLACGVDRAQQLMAGLEDHLAVAAVNGVSAVVISGEPKAITQLVQAAEAAGVRARHIEVDYASHSPQVDTLEESLIAALDGIAPRSGEIELISTVTGQPLDTAELDARYWFANLRQTVELEQAVRGAAQRGYRVFIEASPHPVLLAAIAETLADEQYHDAVVVPTLGRDEGGLDRFWLSVGQAFVAGVPINWRLALAGGHRVQLPTYAFERRRYWLLPNLVGAFDPAGLGLGGAGHGLLGAVIHHPETGDVVLTGRLSQSAQPWLTDHVVSGVVLFPGTGFVELAIRAADEVGAAVIDELVLTAPLVLPTETAVQIQVVISAAEEVDRHRVSVYSRGEQPHAQWILHAEATVGPQTLTTTIDTDLSVWPPAGALPVDIGDAYPRLAQRGYDYGPAFRGLTALWRRDQEIFAEITIPDNTGITVDGFGIHPVLLDAVLHTAALTTNTDTDTDQIFLPFCWTGVTLHATGASRIRAHLNLPDSDGPDKEISLQLTDTSGLAVLNVEGLITRPISTEQLNTAVNTALGGSGQDLLDVVWTPITTAETAETAERPVVLSWNTFDTTTTDNNRRYVVIWEYRSTDTAVVESVYHATHTALDVVQQWLNSTAATSTATLVIVTHGAVGLPGEDITDLGAAAVWGLIRSAQSEHPGQIVLIDTDTTTDHTNTDWVNLINITEPQLLVRDNTTYAPRLTPVDSADRHGKSTALDPGGTVLVTGGTGMVGAVLASHVITAYGVGHVVLVSRSGDAAAGAAGLVASLHEAGATRVEVLACDVANSDALDQLMAQLDQHWPPLTGVIHAAGALDDAVVTSLTPQRVNTVLAAKVDAAWNLHQATRDLGLSMFVLCSSMAGILGNPGQANYAAANTFLDALATSRRATGLPAISLAWGLWEQAGAIGRAGMAAMTAQQAVELFDTALVLDHPVVVAAQLDRAALANPATSQGLPPLFDNLLNHPRRRLITSTDAAAQSISKLTQRLDGLSPDEQHRLLVELVCAEIAAVLGHPNPQDITPERAFQDLGFDSLTAVELRNRLKTTTGLTLSPAVIFDYPTPTTLAGYLRQQVIGKSHAGDGKPLASDDEEVWSVLRTIPIKDLRETGLLDQLLGLATQSVRPRIDQKDLRGENRPAHRQDILDVVDVLSPEDLVAMALGKTPEDEDE</sequence>
<comment type="pathway">
    <text evidence="1">Lipid metabolism.</text>
</comment>
<evidence type="ECO:0000313" key="15">
    <source>
        <dbReference type="Proteomes" id="UP000269998"/>
    </source>
</evidence>
<dbReference type="SUPFAM" id="SSF47336">
    <property type="entry name" value="ACP-like"/>
    <property type="match status" value="3"/>
</dbReference>
<gene>
    <name evidence="14" type="ORF">MB901379_02745</name>
</gene>
<dbReference type="SUPFAM" id="SSF52151">
    <property type="entry name" value="FabD/lysophospholipase-like"/>
    <property type="match status" value="3"/>
</dbReference>
<feature type="active site" description="Proton donor; for dehydratase activity" evidence="9">
    <location>
        <position position="2843"/>
    </location>
</feature>
<feature type="coiled-coil region" evidence="10">
    <location>
        <begin position="5"/>
        <end position="32"/>
    </location>
</feature>
<dbReference type="CDD" id="cd08956">
    <property type="entry name" value="KR_3_FAS_SDR_x"/>
    <property type="match status" value="3"/>
</dbReference>
<feature type="active site" description="Proton donor; for dehydratase activity" evidence="9">
    <location>
        <position position="4920"/>
    </location>
</feature>
<dbReference type="FunFam" id="1.10.1200.10:FF:000007">
    <property type="entry name" value="Probable polyketide synthase pks17"/>
    <property type="match status" value="3"/>
</dbReference>
<dbReference type="Gene3D" id="3.10.129.110">
    <property type="entry name" value="Polyketide synthase dehydratase"/>
    <property type="match status" value="3"/>
</dbReference>
<keyword evidence="15" id="KW-1185">Reference proteome</keyword>
<keyword evidence="6" id="KW-0443">Lipid metabolism</keyword>
<evidence type="ECO:0000256" key="6">
    <source>
        <dbReference type="ARBA" id="ARBA00023098"/>
    </source>
</evidence>
<dbReference type="InterPro" id="IPR016035">
    <property type="entry name" value="Acyl_Trfase/lysoPLipase"/>
</dbReference>
<dbReference type="CDD" id="cd05195">
    <property type="entry name" value="enoyl_red"/>
    <property type="match status" value="1"/>
</dbReference>
<dbReference type="InterPro" id="IPR013154">
    <property type="entry name" value="ADH-like_N"/>
</dbReference>
<dbReference type="SUPFAM" id="SSF50129">
    <property type="entry name" value="GroES-like"/>
    <property type="match status" value="1"/>
</dbReference>
<dbReference type="Pfam" id="PF08240">
    <property type="entry name" value="ADH_N"/>
    <property type="match status" value="1"/>
</dbReference>
<dbReference type="InterPro" id="IPR011032">
    <property type="entry name" value="GroES-like_sf"/>
</dbReference>
<dbReference type="FunFam" id="3.40.50.720:FF:000381">
    <property type="entry name" value="Probable polyketide synthase pks17"/>
    <property type="match status" value="1"/>
</dbReference>
<dbReference type="InterPro" id="IPR020807">
    <property type="entry name" value="PKS_DH"/>
</dbReference>
<dbReference type="SMART" id="SM00823">
    <property type="entry name" value="PKS_PP"/>
    <property type="match status" value="3"/>
</dbReference>
<dbReference type="InterPro" id="IPR016036">
    <property type="entry name" value="Malonyl_transacylase_ACP-bd"/>
</dbReference>
<feature type="domain" description="Carrier" evidence="11">
    <location>
        <begin position="1646"/>
        <end position="1724"/>
    </location>
</feature>
<evidence type="ECO:0000256" key="3">
    <source>
        <dbReference type="ARBA" id="ARBA00022553"/>
    </source>
</evidence>
<dbReference type="InterPro" id="IPR013968">
    <property type="entry name" value="PKS_KR"/>
</dbReference>
<dbReference type="Gene3D" id="1.10.1200.10">
    <property type="entry name" value="ACP-like"/>
    <property type="match status" value="3"/>
</dbReference>
<dbReference type="GO" id="GO:0004315">
    <property type="term" value="F:3-oxoacyl-[acyl-carrier-protein] synthase activity"/>
    <property type="evidence" value="ECO:0007669"/>
    <property type="project" value="UniProtKB-EC"/>
</dbReference>
<dbReference type="Pfam" id="PF21089">
    <property type="entry name" value="PKS_DH_N"/>
    <property type="match status" value="3"/>
</dbReference>
<dbReference type="InterPro" id="IPR014031">
    <property type="entry name" value="Ketoacyl_synth_C"/>
</dbReference>
<dbReference type="Gene3D" id="3.30.70.3290">
    <property type="match status" value="3"/>
</dbReference>
<dbReference type="SMART" id="SM00822">
    <property type="entry name" value="PKS_KR"/>
    <property type="match status" value="3"/>
</dbReference>
<dbReference type="Pfam" id="PF22953">
    <property type="entry name" value="SpnB_Rossmann"/>
    <property type="match status" value="3"/>
</dbReference>
<keyword evidence="7" id="KW-0511">Multifunctional enzyme</keyword>
<evidence type="ECO:0000259" key="11">
    <source>
        <dbReference type="PROSITE" id="PS50075"/>
    </source>
</evidence>
<keyword evidence="2" id="KW-0596">Phosphopantetheine</keyword>
<dbReference type="PROSITE" id="PS00606">
    <property type="entry name" value="KS3_1"/>
    <property type="match status" value="3"/>
</dbReference>
<reference evidence="15" key="1">
    <citation type="submission" date="2018-02" db="EMBL/GenBank/DDBJ databases">
        <authorList>
            <person name="Seth-Smith MB H."/>
            <person name="Seth-Smith H."/>
        </authorList>
    </citation>
    <scope>NUCLEOTIDE SEQUENCE [LARGE SCALE GENOMIC DNA]</scope>
</reference>
<dbReference type="Pfam" id="PF00550">
    <property type="entry name" value="PP-binding"/>
    <property type="match status" value="3"/>
</dbReference>
<dbReference type="EMBL" id="LR130759">
    <property type="protein sequence ID" value="VDM89177.1"/>
    <property type="molecule type" value="Genomic_DNA"/>
</dbReference>
<feature type="domain" description="Ketosynthase family 3 (KS3)" evidence="12">
    <location>
        <begin position="34"/>
        <end position="456"/>
    </location>
</feature>
<dbReference type="RefSeq" id="WP_158017109.1">
    <property type="nucleotide sequence ID" value="NZ_LR130759.1"/>
</dbReference>
<dbReference type="FunFam" id="3.40.366.10:FF:000002">
    <property type="entry name" value="Probable polyketide synthase 2"/>
    <property type="match status" value="3"/>
</dbReference>
<dbReference type="InterPro" id="IPR032821">
    <property type="entry name" value="PKS_assoc"/>
</dbReference>
<dbReference type="InterPro" id="IPR016039">
    <property type="entry name" value="Thiolase-like"/>
</dbReference>
<keyword evidence="8 14" id="KW-0012">Acyltransferase</keyword>
<dbReference type="FunFam" id="3.10.129.110:FF:000003">
    <property type="entry name" value="Probable polyketide synthase pks1"/>
    <property type="match status" value="1"/>
</dbReference>
<feature type="active site" description="Proton acceptor; for dehydratase activity" evidence="9">
    <location>
        <position position="2679"/>
    </location>
</feature>
<dbReference type="Pfam" id="PF14765">
    <property type="entry name" value="PS-DH"/>
    <property type="match status" value="3"/>
</dbReference>
<evidence type="ECO:0000256" key="8">
    <source>
        <dbReference type="ARBA" id="ARBA00023315"/>
    </source>
</evidence>
<feature type="domain" description="PKS/mFAS DH" evidence="13">
    <location>
        <begin position="2647"/>
        <end position="2924"/>
    </location>
</feature>
<feature type="region of interest" description="C-terminal hotdog fold" evidence="9">
    <location>
        <begin position="4859"/>
        <end position="5003"/>
    </location>
</feature>
<dbReference type="InterPro" id="IPR042104">
    <property type="entry name" value="PKS_dehydratase_sf"/>
</dbReference>
<dbReference type="SMART" id="SM01294">
    <property type="entry name" value="PKS_PP_betabranch"/>
    <property type="match status" value="2"/>
</dbReference>
<dbReference type="InterPro" id="IPR020841">
    <property type="entry name" value="PKS_Beta-ketoAc_synthase_dom"/>
</dbReference>
<dbReference type="InterPro" id="IPR057326">
    <property type="entry name" value="KR_dom"/>
</dbReference>
<dbReference type="InterPro" id="IPR049552">
    <property type="entry name" value="PKS_DH_N"/>
</dbReference>
<keyword evidence="5" id="KW-0276">Fatty acid metabolism</keyword>
<dbReference type="FunFam" id="3.40.47.10:FF:000019">
    <property type="entry name" value="Polyketide synthase type I"/>
    <property type="match status" value="3"/>
</dbReference>
<dbReference type="InterPro" id="IPR055123">
    <property type="entry name" value="SpnB-like_Rossmann"/>
</dbReference>
<dbReference type="GO" id="GO:0031177">
    <property type="term" value="F:phosphopantetheine binding"/>
    <property type="evidence" value="ECO:0007669"/>
    <property type="project" value="InterPro"/>
</dbReference>
<evidence type="ECO:0000259" key="12">
    <source>
        <dbReference type="PROSITE" id="PS52004"/>
    </source>
</evidence>
<dbReference type="Pfam" id="PF16197">
    <property type="entry name" value="KAsynt_C_assoc"/>
    <property type="match status" value="3"/>
</dbReference>
<feature type="domain" description="Carrier" evidence="11">
    <location>
        <begin position="5467"/>
        <end position="5545"/>
    </location>
</feature>
<dbReference type="SMART" id="SM00826">
    <property type="entry name" value="PKS_DH"/>
    <property type="match status" value="3"/>
</dbReference>
<comment type="caution">
    <text evidence="9">Lacks conserved residue(s) required for the propagation of feature annotation.</text>
</comment>
<feature type="domain" description="Ketosynthase family 3 (KS3)" evidence="12">
    <location>
        <begin position="3822"/>
        <end position="4249"/>
    </location>
</feature>
<dbReference type="PANTHER" id="PTHR43775:SF51">
    <property type="entry name" value="INACTIVE PHENOLPHTHIOCEROL SYNTHESIS POLYKETIDE SYNTHASE TYPE I PKS1-RELATED"/>
    <property type="match status" value="1"/>
</dbReference>
<dbReference type="SUPFAM" id="SSF55048">
    <property type="entry name" value="Probable ACP-binding domain of malonyl-CoA ACP transacylase"/>
    <property type="match status" value="3"/>
</dbReference>
<dbReference type="CDD" id="cd00833">
    <property type="entry name" value="PKS"/>
    <property type="match status" value="3"/>
</dbReference>
<feature type="region of interest" description="C-terminal hotdog fold" evidence="9">
    <location>
        <begin position="2782"/>
        <end position="2924"/>
    </location>
</feature>
<dbReference type="PROSITE" id="PS52004">
    <property type="entry name" value="KS3_2"/>
    <property type="match status" value="3"/>
</dbReference>
<evidence type="ECO:0000256" key="9">
    <source>
        <dbReference type="PROSITE-ProRule" id="PRU01363"/>
    </source>
</evidence>
<evidence type="ECO:0000313" key="14">
    <source>
        <dbReference type="EMBL" id="VDM89177.1"/>
    </source>
</evidence>
<evidence type="ECO:0000256" key="10">
    <source>
        <dbReference type="SAM" id="Coils"/>
    </source>
</evidence>
<dbReference type="Gene3D" id="3.40.50.11460">
    <property type="match status" value="1"/>
</dbReference>
<dbReference type="InterPro" id="IPR009081">
    <property type="entry name" value="PP-bd_ACP"/>
</dbReference>
<dbReference type="FunFam" id="3.90.180.10:FF:000032">
    <property type="entry name" value="Probable polyketide synthase pks1"/>
    <property type="match status" value="1"/>
</dbReference>
<protein>
    <submittedName>
        <fullName evidence="14">Beta-ketoacyl-acyl-carrier-protein synthase I</fullName>
        <ecNumber evidence="14">2.3.1.41</ecNumber>
    </submittedName>
</protein>
<dbReference type="GO" id="GO:0006633">
    <property type="term" value="P:fatty acid biosynthetic process"/>
    <property type="evidence" value="ECO:0007669"/>
    <property type="project" value="InterPro"/>
</dbReference>
<dbReference type="InterPro" id="IPR020843">
    <property type="entry name" value="ER"/>
</dbReference>
<keyword evidence="10" id="KW-0175">Coiled coil</keyword>
<evidence type="ECO:0000256" key="7">
    <source>
        <dbReference type="ARBA" id="ARBA00023268"/>
    </source>
</evidence>
<evidence type="ECO:0000256" key="2">
    <source>
        <dbReference type="ARBA" id="ARBA00022450"/>
    </source>
</evidence>
<dbReference type="InterPro" id="IPR014043">
    <property type="entry name" value="Acyl_transferase_dom"/>
</dbReference>
<dbReference type="InterPro" id="IPR001227">
    <property type="entry name" value="Ac_transferase_dom_sf"/>
</dbReference>
<dbReference type="PANTHER" id="PTHR43775">
    <property type="entry name" value="FATTY ACID SYNTHASE"/>
    <property type="match status" value="1"/>
</dbReference>
<dbReference type="EC" id="2.3.1.41" evidence="14"/>
<proteinExistence type="predicted"/>
<dbReference type="SMART" id="SM00827">
    <property type="entry name" value="PKS_AT"/>
    <property type="match status" value="3"/>
</dbReference>
<dbReference type="InterPro" id="IPR036736">
    <property type="entry name" value="ACP-like_sf"/>
</dbReference>
<dbReference type="InterPro" id="IPR020806">
    <property type="entry name" value="PKS_PP-bd"/>
</dbReference>
<evidence type="ECO:0000256" key="1">
    <source>
        <dbReference type="ARBA" id="ARBA00005189"/>
    </source>
</evidence>